<evidence type="ECO:0000313" key="2">
    <source>
        <dbReference type="Proteomes" id="UP000198639"/>
    </source>
</evidence>
<evidence type="ECO:0000313" key="1">
    <source>
        <dbReference type="EMBL" id="SFC51668.1"/>
    </source>
</evidence>
<organism evidence="1 2">
    <name type="scientific">Massilia yuzhufengensis</name>
    <dbReference type="NCBI Taxonomy" id="1164594"/>
    <lineage>
        <taxon>Bacteria</taxon>
        <taxon>Pseudomonadati</taxon>
        <taxon>Pseudomonadota</taxon>
        <taxon>Betaproteobacteria</taxon>
        <taxon>Burkholderiales</taxon>
        <taxon>Oxalobacteraceae</taxon>
        <taxon>Telluria group</taxon>
        <taxon>Massilia</taxon>
    </lineage>
</organism>
<dbReference type="RefSeq" id="WP_143084532.1">
    <property type="nucleotide sequence ID" value="NZ_FOLD01000007.1"/>
</dbReference>
<reference evidence="2" key="1">
    <citation type="submission" date="2016-10" db="EMBL/GenBank/DDBJ databases">
        <authorList>
            <person name="Varghese N."/>
            <person name="Submissions S."/>
        </authorList>
    </citation>
    <scope>NUCLEOTIDE SEQUENCE [LARGE SCALE GENOMIC DNA]</scope>
    <source>
        <strain evidence="2">CGMCC 1.12041</strain>
    </source>
</reference>
<protein>
    <submittedName>
        <fullName evidence="1">Uncharacterized protein</fullName>
    </submittedName>
</protein>
<dbReference type="EMBL" id="FOLD01000007">
    <property type="protein sequence ID" value="SFC51668.1"/>
    <property type="molecule type" value="Genomic_DNA"/>
</dbReference>
<gene>
    <name evidence="1" type="ORF">SAMN05216204_10725</name>
</gene>
<dbReference type="OrthoDB" id="8780814at2"/>
<name>A0A1I1JYS8_9BURK</name>
<dbReference type="Proteomes" id="UP000198639">
    <property type="component" value="Unassembled WGS sequence"/>
</dbReference>
<keyword evidence="2" id="KW-1185">Reference proteome</keyword>
<accession>A0A1I1JYS8</accession>
<dbReference type="AlphaFoldDB" id="A0A1I1JYS8"/>
<proteinExistence type="predicted"/>
<sequence>MAEYDSEITDKFQMKAGTSREVRNARMQIGLRNSDGKIYREVGITGLSEFLSIVQHLQDIGLVDELAAASGPRGGYDAVFCA</sequence>